<dbReference type="SMART" id="SM00671">
    <property type="entry name" value="SEL1"/>
    <property type="match status" value="3"/>
</dbReference>
<dbReference type="SUPFAM" id="SSF81901">
    <property type="entry name" value="HCP-like"/>
    <property type="match status" value="1"/>
</dbReference>
<protein>
    <submittedName>
        <fullName evidence="2">Localization factor PodJL</fullName>
    </submittedName>
</protein>
<dbReference type="EMBL" id="JBEPTF010000002">
    <property type="protein sequence ID" value="MET4683925.1"/>
    <property type="molecule type" value="Genomic_DNA"/>
</dbReference>
<name>A0ABV2RD67_9CAUL</name>
<dbReference type="Gene3D" id="1.25.40.10">
    <property type="entry name" value="Tetratricopeptide repeat domain"/>
    <property type="match status" value="1"/>
</dbReference>
<dbReference type="InterPro" id="IPR011990">
    <property type="entry name" value="TPR-like_helical_dom_sf"/>
</dbReference>
<organism evidence="2 3">
    <name type="scientific">Brevundimonas faecalis</name>
    <dbReference type="NCBI Taxonomy" id="947378"/>
    <lineage>
        <taxon>Bacteria</taxon>
        <taxon>Pseudomonadati</taxon>
        <taxon>Pseudomonadota</taxon>
        <taxon>Alphaproteobacteria</taxon>
        <taxon>Caulobacterales</taxon>
        <taxon>Caulobacteraceae</taxon>
        <taxon>Brevundimonas</taxon>
    </lineage>
</organism>
<dbReference type="Pfam" id="PF08238">
    <property type="entry name" value="Sel1"/>
    <property type="match status" value="3"/>
</dbReference>
<accession>A0ABV2RD67</accession>
<dbReference type="PANTHER" id="PTHR11102">
    <property type="entry name" value="SEL-1-LIKE PROTEIN"/>
    <property type="match status" value="1"/>
</dbReference>
<dbReference type="Proteomes" id="UP001549313">
    <property type="component" value="Unassembled WGS sequence"/>
</dbReference>
<feature type="compositionally biased region" description="Basic and acidic residues" evidence="1">
    <location>
        <begin position="61"/>
        <end position="71"/>
    </location>
</feature>
<keyword evidence="3" id="KW-1185">Reference proteome</keyword>
<feature type="compositionally biased region" description="Basic and acidic residues" evidence="1">
    <location>
        <begin position="412"/>
        <end position="469"/>
    </location>
</feature>
<dbReference type="InterPro" id="IPR050767">
    <property type="entry name" value="Sel1_AlgK"/>
</dbReference>
<feature type="region of interest" description="Disordered" evidence="1">
    <location>
        <begin position="39"/>
        <end position="71"/>
    </location>
</feature>
<evidence type="ECO:0000313" key="3">
    <source>
        <dbReference type="Proteomes" id="UP001549313"/>
    </source>
</evidence>
<comment type="caution">
    <text evidence="2">The sequence shown here is derived from an EMBL/GenBank/DDBJ whole genome shotgun (WGS) entry which is preliminary data.</text>
</comment>
<dbReference type="PANTHER" id="PTHR11102:SF160">
    <property type="entry name" value="ERAD-ASSOCIATED E3 UBIQUITIN-PROTEIN LIGASE COMPONENT HRD3"/>
    <property type="match status" value="1"/>
</dbReference>
<reference evidence="2 3" key="1">
    <citation type="submission" date="2024-06" db="EMBL/GenBank/DDBJ databases">
        <title>Sorghum-associated microbial communities from plants grown in Nebraska, USA.</title>
        <authorList>
            <person name="Schachtman D."/>
        </authorList>
    </citation>
    <scope>NUCLEOTIDE SEQUENCE [LARGE SCALE GENOMIC DNA]</scope>
    <source>
        <strain evidence="2 3">2814</strain>
    </source>
</reference>
<sequence>MSAAAPWSVKGIDPKAREIAKDLARRSGMTLGEWLNSMIMDEPDEDEGVTPLPRRSPIPDPYDRRSRSRRLDDAYDGYASHEGLGRIGASLEAIAERLEASERRSTVAIQGIDQAVAGLVRRLDGQDRVGAGYAKRIDDIAEELREGHRRLRRFEAEVAPKAEEGVDRLNDAVGAVSSRLFDLDERQRNTIGELRERMTAVEKAAGPGPGTDLLGQVGHRLDEAQTRTSEALKGLERSFAALDLRLRDAESRIEPEHAREAARFEKLAETLTRQVETSRHEMMRRLDAAETESRVDRIERALAGIGDQARASEQRSAAAVEAMGREVLRIAQNLNTRVETVEQGGVGSEGIEARIDALGRDLDEKLDREMQRHAQAVEQRITRSDDQHALALERLGGEITRISDRLSERIAQSERRSAQALDDIGRRLSESSDRFEQRYDRASGELGERMRQSEERTARLLAEARENIEQRSAARPSRRDVPLESPEPAPWSPSESAGDDWRATAFAEPAAAWSDDPLSGVLDAAPFPSPQASEPEPVFNDPLDAELNVFAEAEAPTLKTEEAAPAGLFGATPERARFGAVSTHLPDDGFGDVFAPTAAPPPVNVEPAMSAGDFGGADVSDVLGASDGAIGALPPLVDAPEGDDGFLADSDFIDPRALQAEATDGRASTRGALEAARAAMTQAEEPPARQGFGLKLKRGGKSKLQERLDKQATRGGSTVGKALGASAVAALVMGGGYASLQLAEGSGLELPGVAALTGAPQAPRTATPPIAAVALNATPTEATPSPDAAATEGAILFARAVQLIDNGDDSGLASLKRAAELGYGPAQMRLAGLYQEGGAGLTADPVESRNWARRAAEGGDARAMQFYAMQLYEGEGGAKNRPEALSWFKKSAQAGRVDSQYNVAKIYEKGDEGVAPNAAEAFKWYMIAARRGDQQALAAVQRLTPVTSAETRRQARAAADAFTAPPAA</sequence>
<dbReference type="RefSeq" id="WP_354088878.1">
    <property type="nucleotide sequence ID" value="NZ_JBEPTF010000002.1"/>
</dbReference>
<feature type="region of interest" description="Disordered" evidence="1">
    <location>
        <begin position="679"/>
        <end position="700"/>
    </location>
</feature>
<feature type="region of interest" description="Disordered" evidence="1">
    <location>
        <begin position="412"/>
        <end position="499"/>
    </location>
</feature>
<gene>
    <name evidence="2" type="ORF">ABIE19_001855</name>
</gene>
<proteinExistence type="predicted"/>
<dbReference type="InterPro" id="IPR006597">
    <property type="entry name" value="Sel1-like"/>
</dbReference>
<evidence type="ECO:0000256" key="1">
    <source>
        <dbReference type="SAM" id="MobiDB-lite"/>
    </source>
</evidence>
<evidence type="ECO:0000313" key="2">
    <source>
        <dbReference type="EMBL" id="MET4683925.1"/>
    </source>
</evidence>